<protein>
    <recommendedName>
        <fullName evidence="10">ATP-dependent helicase</fullName>
    </recommendedName>
</protein>
<dbReference type="Pfam" id="PF00270">
    <property type="entry name" value="DEAD"/>
    <property type="match status" value="1"/>
</dbReference>
<gene>
    <name evidence="8" type="ORF">CARG_05655</name>
</gene>
<sequence>MAHGCPPLTFPKALPVTSRREDIADAIRDNQVVIIAGETGSGKTTQIPKICLELGRGVDGMIGHTQPRRLAARSVAERIAEELGQPVGESVGYAIRFDDKVAAHTSIKLMTDGILLAELQRDRLLEAYDTIIIDEAHERSLNIDFLLGYLKRLLPRRPDLKVIVTSATIDPERFAEHFASADGVPAPIIEVSGRTYPVDILYRPLEVPDPSNPERSIQRDPLEALGDAAEELARMGAGDILCFFATEREIRDAQEALQQRASSGGPLRAMEFVPLFGRLSNEEQHRVFSPGSRRRVVLATNIAETSLTVPRIHYVIDTGTARISRYSTRTKVQRLPIEPISQASANQRSGRCGRLADGVAIRLYSEQDFLSRPEFSDPEILRTNLASVILQMASLRLGAVEDFPFIAPPEFKAVRDGLLLLHELGALDERADHSSPRLSRVGKLLSRIPLDPRLARMMVAASDHGVLHEVLVIVAAITVQDIRERPQDNEAQAKQLHARFSHPTSDFLSYLALWRYLNELQQALSGNALRKRMKSEFLHYVRFREWRDLYRQLVGIASDLGWEVNRDSGVGSALAELEQASAPGSSPRAGVITAGVTSDQSDHIHQSVLSGLLSHIAARVLESKEFRGARGTTVMIFPGSSVAKRPPEFIMAAELVDTSRLWAREVAKIDPRWAERLGERLLKHQYSDPVWSRRRGAAVCTQKSTLFGVTLVADRTVTYATVDPHAARRAFIEHALIGGEWSTKHRFFHDNVDKLEQASTLEDKARRRGIVIDEQVLFDFYDRRLPESVVSAKHFDGWWKKQRSEDPHFLDFDPERLLAEDAQDVSEDAFPDVWRQGSFDFELSYRFEPGAADDGVSVRIPIPLLAGVRGDGFDWLVPGLRAELFQELIKTLPKPLRRSVVPAPNFAQKALSAVEPGEPYHRPVVEVLAERLRGLGGSGIDARDFQPSKLPPHLRVTFAAVDKRGEIIDSDKELSRLQSRCSEKISAALRTTSVRDARESGAAASLTQSASKRTKKKPAPGKQRSDSDSSAVFVGWTREGLGDITPVVQRHIDGRDVQMYQAATVVPRRDGDQAASATAPLLELKTYPLEQQATAAMFSTTLQLVLSEVKVNSKQMFKGLPLQQRVAVDNYPHGGPGGLCADATAAATRDAISAHGGPAYTYDSFCALSSAVRAEVPGAVRRMLVEVIPSVTAAVTLQDTLAGDTGDVAVELKEQLDFMFPQHAITVHGVAQLKHVPRYVKAMHMRLEAARRDPDRDLDLCQPIYAVEEQLDAVVAAMPASRRSSKEVRAIRWMIEEFRVSIFAQQLGTAHSVSAQRISKAIAKL</sequence>
<dbReference type="Pfam" id="PF00271">
    <property type="entry name" value="Helicase_C"/>
    <property type="match status" value="1"/>
</dbReference>
<dbReference type="PROSITE" id="PS51192">
    <property type="entry name" value="HELICASE_ATP_BIND_1"/>
    <property type="match status" value="1"/>
</dbReference>
<dbReference type="GO" id="GO:0003723">
    <property type="term" value="F:RNA binding"/>
    <property type="evidence" value="ECO:0007669"/>
    <property type="project" value="TreeGrafter"/>
</dbReference>
<dbReference type="Pfam" id="PF07717">
    <property type="entry name" value="OB_NTP_bind"/>
    <property type="match status" value="1"/>
</dbReference>
<dbReference type="InterPro" id="IPR014001">
    <property type="entry name" value="Helicase_ATP-bd"/>
</dbReference>
<dbReference type="InterPro" id="IPR027417">
    <property type="entry name" value="P-loop_NTPase"/>
</dbReference>
<evidence type="ECO:0000256" key="1">
    <source>
        <dbReference type="ARBA" id="ARBA00022741"/>
    </source>
</evidence>
<dbReference type="eggNOG" id="COG1643">
    <property type="taxonomic scope" value="Bacteria"/>
</dbReference>
<dbReference type="GO" id="GO:0016787">
    <property type="term" value="F:hydrolase activity"/>
    <property type="evidence" value="ECO:0007669"/>
    <property type="project" value="UniProtKB-KW"/>
</dbReference>
<dbReference type="EMBL" id="CP006365">
    <property type="protein sequence ID" value="AGU15260.1"/>
    <property type="molecule type" value="Genomic_DNA"/>
</dbReference>
<dbReference type="InterPro" id="IPR010222">
    <property type="entry name" value="RNA_helicase_HrpA"/>
</dbReference>
<dbReference type="NCBIfam" id="TIGR01967">
    <property type="entry name" value="DEAH_box_HrpA"/>
    <property type="match status" value="1"/>
</dbReference>
<dbReference type="PANTHER" id="PTHR18934:SF99">
    <property type="entry name" value="ATP-DEPENDENT RNA HELICASE DHX37-RELATED"/>
    <property type="match status" value="1"/>
</dbReference>
<dbReference type="Pfam" id="PF11898">
    <property type="entry name" value="DUF3418"/>
    <property type="match status" value="1"/>
</dbReference>
<dbReference type="CDD" id="cd17989">
    <property type="entry name" value="DEXHc_HrpA"/>
    <property type="match status" value="1"/>
</dbReference>
<keyword evidence="4" id="KW-0067">ATP-binding</keyword>
<dbReference type="Gene3D" id="3.40.50.300">
    <property type="entry name" value="P-loop containing nucleotide triphosphate hydrolases"/>
    <property type="match status" value="2"/>
</dbReference>
<dbReference type="GO" id="GO:0005524">
    <property type="term" value="F:ATP binding"/>
    <property type="evidence" value="ECO:0007669"/>
    <property type="project" value="UniProtKB-KW"/>
</dbReference>
<evidence type="ECO:0000256" key="5">
    <source>
        <dbReference type="SAM" id="MobiDB-lite"/>
    </source>
</evidence>
<dbReference type="Proteomes" id="UP000016943">
    <property type="component" value="Chromosome"/>
</dbReference>
<dbReference type="InterPro" id="IPR003593">
    <property type="entry name" value="AAA+_ATPase"/>
</dbReference>
<dbReference type="SUPFAM" id="SSF52540">
    <property type="entry name" value="P-loop containing nucleoside triphosphate hydrolases"/>
    <property type="match status" value="1"/>
</dbReference>
<name>U3GUT3_9CORY</name>
<dbReference type="CDD" id="cd18791">
    <property type="entry name" value="SF2_C_RHA"/>
    <property type="match status" value="1"/>
</dbReference>
<evidence type="ECO:0000256" key="3">
    <source>
        <dbReference type="ARBA" id="ARBA00022806"/>
    </source>
</evidence>
<reference evidence="8 9" key="1">
    <citation type="journal article" date="2013" name="Genome Announc.">
        <title>Whole-Genome Sequence of the Clinical Strain Corynebacterium argentoratense DSM 44202, Isolated from a Human Throat Specimen.</title>
        <authorList>
            <person name="Bomholt C."/>
            <person name="Glaub A."/>
            <person name="Gravermann K."/>
            <person name="Albersmeier A."/>
            <person name="Brinkrolf K."/>
            <person name="Ruckert C."/>
            <person name="Tauch A."/>
        </authorList>
    </citation>
    <scope>NUCLEOTIDE SEQUENCE [LARGE SCALE GENOMIC DNA]</scope>
    <source>
        <strain evidence="8">DSM 44202</strain>
    </source>
</reference>
<feature type="region of interest" description="Disordered" evidence="5">
    <location>
        <begin position="992"/>
        <end position="1030"/>
    </location>
</feature>
<keyword evidence="3" id="KW-0347">Helicase</keyword>
<evidence type="ECO:0000256" key="2">
    <source>
        <dbReference type="ARBA" id="ARBA00022801"/>
    </source>
</evidence>
<dbReference type="Gene3D" id="1.20.120.1080">
    <property type="match status" value="1"/>
</dbReference>
<dbReference type="InterPro" id="IPR011545">
    <property type="entry name" value="DEAD/DEAH_box_helicase_dom"/>
</dbReference>
<dbReference type="PROSITE" id="PS51194">
    <property type="entry name" value="HELICASE_CTER"/>
    <property type="match status" value="1"/>
</dbReference>
<dbReference type="InterPro" id="IPR011709">
    <property type="entry name" value="DEAD-box_helicase_OB_fold"/>
</dbReference>
<dbReference type="HOGENOM" id="CLU_001832_3_3_11"/>
<dbReference type="GO" id="GO:0003724">
    <property type="term" value="F:RNA helicase activity"/>
    <property type="evidence" value="ECO:0007669"/>
    <property type="project" value="InterPro"/>
</dbReference>
<dbReference type="InterPro" id="IPR007502">
    <property type="entry name" value="Helicase-assoc_dom"/>
</dbReference>
<evidence type="ECO:0000313" key="9">
    <source>
        <dbReference type="Proteomes" id="UP000016943"/>
    </source>
</evidence>
<organism evidence="8 9">
    <name type="scientific">Corynebacterium argentoratense DSM 44202</name>
    <dbReference type="NCBI Taxonomy" id="1348662"/>
    <lineage>
        <taxon>Bacteria</taxon>
        <taxon>Bacillati</taxon>
        <taxon>Actinomycetota</taxon>
        <taxon>Actinomycetes</taxon>
        <taxon>Mycobacteriales</taxon>
        <taxon>Corynebacteriaceae</taxon>
        <taxon>Corynebacterium</taxon>
    </lineage>
</organism>
<dbReference type="SMART" id="SM00487">
    <property type="entry name" value="DEXDc"/>
    <property type="match status" value="1"/>
</dbReference>
<feature type="domain" description="Helicase C-terminal" evidence="7">
    <location>
        <begin position="221"/>
        <end position="396"/>
    </location>
</feature>
<dbReference type="InterPro" id="IPR001650">
    <property type="entry name" value="Helicase_C-like"/>
</dbReference>
<keyword evidence="1" id="KW-0547">Nucleotide-binding</keyword>
<dbReference type="SMART" id="SM00490">
    <property type="entry name" value="HELICc"/>
    <property type="match status" value="1"/>
</dbReference>
<keyword evidence="2" id="KW-0378">Hydrolase</keyword>
<dbReference type="KEGG" id="caz:CARG_05655"/>
<evidence type="ECO:0000256" key="4">
    <source>
        <dbReference type="ARBA" id="ARBA00022840"/>
    </source>
</evidence>
<evidence type="ECO:0000259" key="6">
    <source>
        <dbReference type="PROSITE" id="PS51192"/>
    </source>
</evidence>
<dbReference type="SMART" id="SM00847">
    <property type="entry name" value="HA2"/>
    <property type="match status" value="1"/>
</dbReference>
<evidence type="ECO:0008006" key="10">
    <source>
        <dbReference type="Google" id="ProtNLM"/>
    </source>
</evidence>
<dbReference type="Pfam" id="PF21010">
    <property type="entry name" value="HA2_C"/>
    <property type="match status" value="1"/>
</dbReference>
<dbReference type="InterPro" id="IPR024590">
    <property type="entry name" value="HrpA_C"/>
</dbReference>
<dbReference type="PANTHER" id="PTHR18934">
    <property type="entry name" value="ATP-DEPENDENT RNA HELICASE"/>
    <property type="match status" value="1"/>
</dbReference>
<accession>U3GUT3</accession>
<evidence type="ECO:0000259" key="7">
    <source>
        <dbReference type="PROSITE" id="PS51194"/>
    </source>
</evidence>
<evidence type="ECO:0000313" key="8">
    <source>
        <dbReference type="EMBL" id="AGU15260.1"/>
    </source>
</evidence>
<dbReference type="STRING" id="1348662.CARG_05655"/>
<keyword evidence="9" id="KW-1185">Reference proteome</keyword>
<proteinExistence type="predicted"/>
<feature type="domain" description="Helicase ATP-binding" evidence="6">
    <location>
        <begin position="24"/>
        <end position="187"/>
    </location>
</feature>
<dbReference type="SMART" id="SM00382">
    <property type="entry name" value="AAA"/>
    <property type="match status" value="1"/>
</dbReference>
<dbReference type="PATRIC" id="fig|1348662.3.peg.1105"/>